<dbReference type="RefSeq" id="XP_065659337.1">
    <property type="nucleotide sequence ID" value="XM_065803265.1"/>
</dbReference>
<dbReference type="Proteomes" id="UP001652625">
    <property type="component" value="Chromosome 08"/>
</dbReference>
<organism evidence="1 2">
    <name type="scientific">Hydra vulgaris</name>
    <name type="common">Hydra</name>
    <name type="synonym">Hydra attenuata</name>
    <dbReference type="NCBI Taxonomy" id="6087"/>
    <lineage>
        <taxon>Eukaryota</taxon>
        <taxon>Metazoa</taxon>
        <taxon>Cnidaria</taxon>
        <taxon>Hydrozoa</taxon>
        <taxon>Hydroidolina</taxon>
        <taxon>Anthoathecata</taxon>
        <taxon>Aplanulata</taxon>
        <taxon>Hydridae</taxon>
        <taxon>Hydra</taxon>
    </lineage>
</organism>
<reference evidence="2" key="1">
    <citation type="submission" date="2025-08" db="UniProtKB">
        <authorList>
            <consortium name="RefSeq"/>
        </authorList>
    </citation>
    <scope>IDENTIFICATION</scope>
</reference>
<name>A0ABM4CCD7_HYDVU</name>
<evidence type="ECO:0000313" key="1">
    <source>
        <dbReference type="Proteomes" id="UP001652625"/>
    </source>
</evidence>
<evidence type="ECO:0000313" key="2">
    <source>
        <dbReference type="RefSeq" id="XP_065659337.1"/>
    </source>
</evidence>
<gene>
    <name evidence="2" type="primary">LOC136083687</name>
</gene>
<protein>
    <submittedName>
        <fullName evidence="2">Uncharacterized protein LOC136083687</fullName>
    </submittedName>
</protein>
<dbReference type="GeneID" id="136083687"/>
<sequence>MYFIYMILQIYSLYIYCVRVRLKNFFLQLYSYRHNMYKAGGKLKKNLMDQDLMSLLPNDKKDDLFRAIGLSFKNLKFNDYAFKVLIPEAILYLFAKLEGISRIKAEVLISSYSLERTNEQLNEYSDEDDFEETNIAVKVVEVYF</sequence>
<proteinExistence type="predicted"/>
<accession>A0ABM4CCD7</accession>
<keyword evidence="1" id="KW-1185">Reference proteome</keyword>